<sequence length="316" mass="34117">MRILVTGATGFLGGAAARTLEQAGHSVMGTGRDAARGAALQRSGVRFRAFDLRDGPGELLEGVDAVLHCAARSSLWGHWADFYTDNVEVSARLARDCARRGVRLVHISTPSVYNATGLTRQVPESASTGRRFESLYARSKFLAEQDVQAVMPGAAILRPRGIYGPGDTSIMPRLARVLRAGRLPRLTHHEVHTELTHVDNVVHAAQLALEGHAAGLFNITDGVSVPIWATLDRLADVLKVPRPTRFVPARLAEGAAALLEAVYRLRPGQPEPPITASGLRLLTRPMTLDLSRARAVLGYAPLIHPEDGLKTVFAYL</sequence>
<dbReference type="Gene3D" id="3.40.50.720">
    <property type="entry name" value="NAD(P)-binding Rossmann-like Domain"/>
    <property type="match status" value="1"/>
</dbReference>
<gene>
    <name evidence="2" type="ORF">EHF33_12250</name>
</gene>
<organism evidence="2 3">
    <name type="scientific">Deinococcus psychrotolerans</name>
    <dbReference type="NCBI Taxonomy" id="2489213"/>
    <lineage>
        <taxon>Bacteria</taxon>
        <taxon>Thermotogati</taxon>
        <taxon>Deinococcota</taxon>
        <taxon>Deinococci</taxon>
        <taxon>Deinococcales</taxon>
        <taxon>Deinococcaceae</taxon>
        <taxon>Deinococcus</taxon>
    </lineage>
</organism>
<proteinExistence type="predicted"/>
<accession>A0A3G8YP67</accession>
<protein>
    <submittedName>
        <fullName evidence="2">NAD(P)-dependent oxidoreductase</fullName>
    </submittedName>
</protein>
<dbReference type="InterPro" id="IPR051783">
    <property type="entry name" value="NAD(P)-dependent_oxidoreduct"/>
</dbReference>
<dbReference type="InterPro" id="IPR036291">
    <property type="entry name" value="NAD(P)-bd_dom_sf"/>
</dbReference>
<dbReference type="EMBL" id="CP034183">
    <property type="protein sequence ID" value="AZI43421.1"/>
    <property type="molecule type" value="Genomic_DNA"/>
</dbReference>
<dbReference type="GO" id="GO:0004029">
    <property type="term" value="F:aldehyde dehydrogenase (NAD+) activity"/>
    <property type="evidence" value="ECO:0007669"/>
    <property type="project" value="TreeGrafter"/>
</dbReference>
<dbReference type="SUPFAM" id="SSF51735">
    <property type="entry name" value="NAD(P)-binding Rossmann-fold domains"/>
    <property type="match status" value="1"/>
</dbReference>
<reference evidence="2 3" key="1">
    <citation type="submission" date="2018-11" db="EMBL/GenBank/DDBJ databases">
        <title>Deinococcus shelandsis sp. nov., isolated from South Shetland Islands soil of Antarctica.</title>
        <authorList>
            <person name="Tian J."/>
        </authorList>
    </citation>
    <scope>NUCLEOTIDE SEQUENCE [LARGE SCALE GENOMIC DNA]</scope>
    <source>
        <strain evidence="2 3">S14-83T</strain>
    </source>
</reference>
<dbReference type="OrthoDB" id="9811743at2"/>
<evidence type="ECO:0000313" key="3">
    <source>
        <dbReference type="Proteomes" id="UP000276417"/>
    </source>
</evidence>
<dbReference type="Pfam" id="PF01370">
    <property type="entry name" value="Epimerase"/>
    <property type="match status" value="1"/>
</dbReference>
<evidence type="ECO:0000259" key="1">
    <source>
        <dbReference type="Pfam" id="PF01370"/>
    </source>
</evidence>
<evidence type="ECO:0000313" key="2">
    <source>
        <dbReference type="EMBL" id="AZI43421.1"/>
    </source>
</evidence>
<dbReference type="InterPro" id="IPR001509">
    <property type="entry name" value="Epimerase_deHydtase"/>
</dbReference>
<dbReference type="Proteomes" id="UP000276417">
    <property type="component" value="Chromosome 1"/>
</dbReference>
<dbReference type="KEGG" id="dph:EHF33_12250"/>
<feature type="domain" description="NAD-dependent epimerase/dehydratase" evidence="1">
    <location>
        <begin position="3"/>
        <end position="215"/>
    </location>
</feature>
<name>A0A3G8YP67_9DEIO</name>
<dbReference type="PANTHER" id="PTHR48079">
    <property type="entry name" value="PROTEIN YEEZ"/>
    <property type="match status" value="1"/>
</dbReference>
<dbReference type="PANTHER" id="PTHR48079:SF6">
    <property type="entry name" value="NAD(P)-BINDING DOMAIN-CONTAINING PROTEIN-RELATED"/>
    <property type="match status" value="1"/>
</dbReference>
<dbReference type="AlphaFoldDB" id="A0A3G8YP67"/>
<dbReference type="RefSeq" id="WP_124871952.1">
    <property type="nucleotide sequence ID" value="NZ_CP034183.1"/>
</dbReference>
<dbReference type="GO" id="GO:0005737">
    <property type="term" value="C:cytoplasm"/>
    <property type="evidence" value="ECO:0007669"/>
    <property type="project" value="TreeGrafter"/>
</dbReference>
<keyword evidence="3" id="KW-1185">Reference proteome</keyword>